<keyword evidence="4" id="KW-1185">Reference proteome</keyword>
<dbReference type="InterPro" id="IPR050564">
    <property type="entry name" value="F420-G6PD/mer"/>
</dbReference>
<dbReference type="SUPFAM" id="SSF51679">
    <property type="entry name" value="Bacterial luciferase-like"/>
    <property type="match status" value="1"/>
</dbReference>
<evidence type="ECO:0000313" key="3">
    <source>
        <dbReference type="EMBL" id="ONH25869.1"/>
    </source>
</evidence>
<name>A0A1V2I566_9ACTN</name>
<dbReference type="EMBL" id="MOMC01000056">
    <property type="protein sequence ID" value="ONH25869.1"/>
    <property type="molecule type" value="Genomic_DNA"/>
</dbReference>
<dbReference type="Gene3D" id="3.20.20.30">
    <property type="entry name" value="Luciferase-like domain"/>
    <property type="match status" value="1"/>
</dbReference>
<dbReference type="AlphaFoldDB" id="A0A1V2I566"/>
<dbReference type="InterPro" id="IPR019945">
    <property type="entry name" value="F420_G6P_DH-rel"/>
</dbReference>
<gene>
    <name evidence="3" type="ORF">BL253_26450</name>
</gene>
<feature type="domain" description="Luciferase-like" evidence="2">
    <location>
        <begin position="4"/>
        <end position="290"/>
    </location>
</feature>
<accession>A0A1V2I566</accession>
<dbReference type="InterPro" id="IPR036661">
    <property type="entry name" value="Luciferase-like_sf"/>
</dbReference>
<dbReference type="STRING" id="1834516.BL253_26450"/>
<evidence type="ECO:0000259" key="2">
    <source>
        <dbReference type="Pfam" id="PF00296"/>
    </source>
</evidence>
<dbReference type="Proteomes" id="UP000188929">
    <property type="component" value="Unassembled WGS sequence"/>
</dbReference>
<dbReference type="RefSeq" id="WP_076820088.1">
    <property type="nucleotide sequence ID" value="NZ_MOMC01000056.1"/>
</dbReference>
<dbReference type="NCBIfam" id="TIGR03557">
    <property type="entry name" value="F420_G6P_family"/>
    <property type="match status" value="1"/>
</dbReference>
<comment type="caution">
    <text evidence="3">The sequence shown here is derived from an EMBL/GenBank/DDBJ whole genome shotgun (WGS) entry which is preliminary data.</text>
</comment>
<dbReference type="OrthoDB" id="180193at2"/>
<organism evidence="3 4">
    <name type="scientific">Pseudofrankia asymbiotica</name>
    <dbReference type="NCBI Taxonomy" id="1834516"/>
    <lineage>
        <taxon>Bacteria</taxon>
        <taxon>Bacillati</taxon>
        <taxon>Actinomycetota</taxon>
        <taxon>Actinomycetes</taxon>
        <taxon>Frankiales</taxon>
        <taxon>Frankiaceae</taxon>
        <taxon>Pseudofrankia</taxon>
    </lineage>
</organism>
<reference evidence="4" key="1">
    <citation type="submission" date="2016-10" db="EMBL/GenBank/DDBJ databases">
        <title>Frankia sp. NRRL B-16386 Genome sequencing.</title>
        <authorList>
            <person name="Ghodhbane-Gtari F."/>
            <person name="Swanson E."/>
            <person name="Gueddou A."/>
            <person name="Hezbri K."/>
            <person name="Ktari K."/>
            <person name="Nouioui I."/>
            <person name="Morris K."/>
            <person name="Simpson S."/>
            <person name="Abebe-Akele F."/>
            <person name="Thomas K."/>
            <person name="Gtari M."/>
            <person name="Tisa L.S."/>
        </authorList>
    </citation>
    <scope>NUCLEOTIDE SEQUENCE [LARGE SCALE GENOMIC DNA]</scope>
    <source>
        <strain evidence="4">NRRL B-16386</strain>
    </source>
</reference>
<dbReference type="PANTHER" id="PTHR43244:SF1">
    <property type="entry name" value="5,10-METHYLENETETRAHYDROMETHANOPTERIN REDUCTASE"/>
    <property type="match status" value="1"/>
</dbReference>
<proteinExistence type="predicted"/>
<dbReference type="Pfam" id="PF00296">
    <property type="entry name" value="Bac_luciferase"/>
    <property type="match status" value="1"/>
</dbReference>
<protein>
    <submittedName>
        <fullName evidence="3">LLM class F420-dependent oxidoreductase</fullName>
    </submittedName>
</protein>
<keyword evidence="1" id="KW-0560">Oxidoreductase</keyword>
<dbReference type="PANTHER" id="PTHR43244">
    <property type="match status" value="1"/>
</dbReference>
<evidence type="ECO:0000313" key="4">
    <source>
        <dbReference type="Proteomes" id="UP000188929"/>
    </source>
</evidence>
<sequence length="316" mass="34250">MSEFGYFLSSEELSAPRTVQVGQAAEQAGFDRVWVSDHYHPWQSSQGESPFVWTVLGALAATTNLRLTTAVTCPTFRLHPAIVAQATATVASLAPGRFTFGVGSGEALNEHILGDAWPPVSVRHERLQEALELIRQLWTGETVTHEGRHFTAHNAKIWSRPEESPPIYISGFGPKATRLAAQVGDGWITTRPDIEGLKTYRRDGGMGGTQAGLKICWAPTEEEAADTAHRLWGHEGGGGQLSQDVPTWKGYEALGARTSPEETARAVACGPDPKRAAEAITPYVEAGFDEVYISQIGPDQEGGIHFLADEVLPLLR</sequence>
<dbReference type="InterPro" id="IPR011251">
    <property type="entry name" value="Luciferase-like_dom"/>
</dbReference>
<dbReference type="GO" id="GO:0016705">
    <property type="term" value="F:oxidoreductase activity, acting on paired donors, with incorporation or reduction of molecular oxygen"/>
    <property type="evidence" value="ECO:0007669"/>
    <property type="project" value="InterPro"/>
</dbReference>
<evidence type="ECO:0000256" key="1">
    <source>
        <dbReference type="ARBA" id="ARBA00023002"/>
    </source>
</evidence>